<dbReference type="InterPro" id="IPR047971">
    <property type="entry name" value="ExeM-like"/>
</dbReference>
<dbReference type="Gene3D" id="2.60.40.10">
    <property type="entry name" value="Immunoglobulins"/>
    <property type="match status" value="5"/>
</dbReference>
<comment type="caution">
    <text evidence="6">The sequence shown here is derived from an EMBL/GenBank/DDBJ whole genome shotgun (WGS) entry which is preliminary data.</text>
</comment>
<reference evidence="6" key="1">
    <citation type="submission" date="2021-01" db="EMBL/GenBank/DDBJ databases">
        <title>Whole genome shotgun sequence of Rhizocola hellebori NBRC 109834.</title>
        <authorList>
            <person name="Komaki H."/>
            <person name="Tamura T."/>
        </authorList>
    </citation>
    <scope>NUCLEOTIDE SEQUENCE</scope>
    <source>
        <strain evidence="6">NBRC 109834</strain>
    </source>
</reference>
<dbReference type="GO" id="GO:0005509">
    <property type="term" value="F:calcium ion binding"/>
    <property type="evidence" value="ECO:0007669"/>
    <property type="project" value="InterPro"/>
</dbReference>
<organism evidence="6 7">
    <name type="scientific">Rhizocola hellebori</name>
    <dbReference type="NCBI Taxonomy" id="1392758"/>
    <lineage>
        <taxon>Bacteria</taxon>
        <taxon>Bacillati</taxon>
        <taxon>Actinomycetota</taxon>
        <taxon>Actinomycetes</taxon>
        <taxon>Micromonosporales</taxon>
        <taxon>Micromonosporaceae</taxon>
        <taxon>Rhizocola</taxon>
    </lineage>
</organism>
<dbReference type="InterPro" id="IPR036691">
    <property type="entry name" value="Endo/exonu/phosph_ase_sf"/>
</dbReference>
<feature type="domain" description="Bacterial Ig-like" evidence="4">
    <location>
        <begin position="1728"/>
        <end position="1811"/>
    </location>
</feature>
<feature type="domain" description="Endonuclease/exonuclease/phosphatase" evidence="2">
    <location>
        <begin position="1294"/>
        <end position="1455"/>
    </location>
</feature>
<feature type="signal peptide" evidence="1">
    <location>
        <begin position="1"/>
        <end position="29"/>
    </location>
</feature>
<dbReference type="Pfam" id="PF16640">
    <property type="entry name" value="Big_3_5"/>
    <property type="match status" value="2"/>
</dbReference>
<accession>A0A8J3VDR9</accession>
<dbReference type="InterPro" id="IPR005135">
    <property type="entry name" value="Endo/exonuclease/phosphatase"/>
</dbReference>
<feature type="domain" description="DUF3616" evidence="3">
    <location>
        <begin position="700"/>
        <end position="798"/>
    </location>
</feature>
<dbReference type="InterPro" id="IPR015919">
    <property type="entry name" value="Cadherin-like_sf"/>
</dbReference>
<dbReference type="SUPFAM" id="SSF56219">
    <property type="entry name" value="DNase I-like"/>
    <property type="match status" value="1"/>
</dbReference>
<feature type="chain" id="PRO_5035188655" description="ExeM/NucH family extracellular endonuclease" evidence="1">
    <location>
        <begin position="30"/>
        <end position="1925"/>
    </location>
</feature>
<keyword evidence="7" id="KW-1185">Reference proteome</keyword>
<protein>
    <recommendedName>
        <fullName evidence="8">ExeM/NucH family extracellular endonuclease</fullName>
    </recommendedName>
</protein>
<dbReference type="Pfam" id="PF12275">
    <property type="entry name" value="DUF3616"/>
    <property type="match status" value="1"/>
</dbReference>
<dbReference type="CDD" id="cd10283">
    <property type="entry name" value="MnuA_DNase1-like"/>
    <property type="match status" value="1"/>
</dbReference>
<dbReference type="InterPro" id="IPR022060">
    <property type="entry name" value="DUF3616"/>
</dbReference>
<evidence type="ECO:0000259" key="4">
    <source>
        <dbReference type="Pfam" id="PF16640"/>
    </source>
</evidence>
<proteinExistence type="predicted"/>
<dbReference type="EMBL" id="BONY01000003">
    <property type="protein sequence ID" value="GIH02681.1"/>
    <property type="molecule type" value="Genomic_DNA"/>
</dbReference>
<evidence type="ECO:0000259" key="5">
    <source>
        <dbReference type="Pfam" id="PF19081"/>
    </source>
</evidence>
<dbReference type="Gene3D" id="3.60.10.10">
    <property type="entry name" value="Endonuclease/exonuclease/phosphatase"/>
    <property type="match status" value="1"/>
</dbReference>
<dbReference type="PANTHER" id="PTHR42834">
    <property type="entry name" value="ENDONUCLEASE/EXONUCLEASE/PHOSPHATASE FAMILY PROTEIN (AFU_ORTHOLOGUE AFUA_3G09210)"/>
    <property type="match status" value="1"/>
</dbReference>
<dbReference type="Proteomes" id="UP000612899">
    <property type="component" value="Unassembled WGS sequence"/>
</dbReference>
<gene>
    <name evidence="6" type="ORF">Rhe02_07480</name>
</gene>
<dbReference type="SUPFAM" id="SSF49313">
    <property type="entry name" value="Cadherin-like"/>
    <property type="match status" value="1"/>
</dbReference>
<evidence type="ECO:0000259" key="3">
    <source>
        <dbReference type="Pfam" id="PF12275"/>
    </source>
</evidence>
<dbReference type="InterPro" id="IPR044023">
    <property type="entry name" value="Ig_7"/>
</dbReference>
<dbReference type="Pfam" id="PF03372">
    <property type="entry name" value="Exo_endo_phos"/>
    <property type="match status" value="1"/>
</dbReference>
<dbReference type="GO" id="GO:0005975">
    <property type="term" value="P:carbohydrate metabolic process"/>
    <property type="evidence" value="ECO:0007669"/>
    <property type="project" value="UniProtKB-ARBA"/>
</dbReference>
<evidence type="ECO:0008006" key="8">
    <source>
        <dbReference type="Google" id="ProtNLM"/>
    </source>
</evidence>
<dbReference type="Pfam" id="PF19081">
    <property type="entry name" value="Ig_7"/>
    <property type="match status" value="1"/>
</dbReference>
<dbReference type="SUPFAM" id="SSF63825">
    <property type="entry name" value="YWTD domain"/>
    <property type="match status" value="1"/>
</dbReference>
<dbReference type="CDD" id="cd04486">
    <property type="entry name" value="YhcR_OBF_like"/>
    <property type="match status" value="1"/>
</dbReference>
<evidence type="ECO:0000259" key="2">
    <source>
        <dbReference type="Pfam" id="PF03372"/>
    </source>
</evidence>
<feature type="domain" description="Bacterial Ig-like" evidence="4">
    <location>
        <begin position="1556"/>
        <end position="1634"/>
    </location>
</feature>
<evidence type="ECO:0000313" key="7">
    <source>
        <dbReference type="Proteomes" id="UP000612899"/>
    </source>
</evidence>
<dbReference type="PANTHER" id="PTHR42834:SF1">
    <property type="entry name" value="ENDONUCLEASE_EXONUCLEASE_PHOSPHATASE FAMILY PROTEIN (AFU_ORTHOLOGUE AFUA_3G09210)"/>
    <property type="match status" value="1"/>
</dbReference>
<sequence length="1925" mass="194274">MLKQHALRILFALLLIPAAVGLEPLPARAAGFTAGNLVVLRVGSGASALSSAAAPVFLDEYTPAGGLVQSVPLPAATAGSQRRLTMSGSATTEGALSLSADEHYVTLAGYDADPGTASVAGTSSATVARVVARVGGDGGADTTTAITDTFSGNNIRGAVSDDGSRFWAIGANGGVRLAALGSAGTSTQINSAAPTNIRTVGIAGGQLYISTGSGTTGVYSVGAGLPSTGGQTPALTTAVPSPYAFAVLDRSPAVPGVDTLYVADDSGTPNGGILKFSFDGSTWTARGSLRPNGSGARGLTAAVTGSSATLFATTSATAAQLVRIEDTAAFDATISATATTLATASANTALRGVAFAPTSTTTAPIITGQPQDTTVPLGGTATLSVNASGTGPLTYQWYAGTAGDIGNPIPGATSASYTTPPLAATISFWVRVSGPGGTADSRTATVTVTSTPNTAPTITPSPVQPLALTVGDPDNPPALRTVEVDDAQTPVSGLTVTVTTSNAAVATGGATGTGGTRTLTVNPVGVGQATLTVTVSDGDLQASSTFPVAVSGALPAGTHNHYGASDASTAIDLGDGTMLVADDETNVLRVYDRAHSRYPSQEIDLRAGGLALRDTDPTREIDIEASARTGSVIFWVGSHGQNSSGNTRLNRQELFTTNTSGAIGGSYQHLRDDLIAWDQANGDALGLAAAATRAPEETPSGFNIEGAEFLADGTTLLLGFRGPLTGDGKAIAIPVTNAAALVTANPTTGVAAAFGTALLWDLGGRGIREIRQIGGEYVIIAGPTSASGDFKFYTWDGNPASQPLPRAGSLDSVAAVGKPEVILPNATAGTVQVLTDSGDTVFYGDGTIAKDLPTVLRKSTSATVTIGAPPACTGTVVSIGSVQGVTDVSPRVGQTVSIRGTVVGDYEGATPALRGFFVQDSGDGNPSTSDGVFVFDASANLVSLGDVVQVTGPVSEFQGQTQLTASAGGVDSCGSQAAVTPTDVTLPVAAADTLERYEGMLVRFHQNLTVTEHFQLGRFGQVVVSSGGRLRQPTADIRATDTAAVAAAQQANNLNRLIIDDALQNQNPDPIIFGRAGQPLSASNTLRGGDTVTDPIGVLTYTFGGNAASPNAYRLRPIGALGGAAVFDEANPRPDTPPAVGSGAIKVASANLLNFFNTFTNCHLGTLGGVTDCRGANDTTEYQRQLAKEVASLRFLGADVIGYMEMENDGYGPSSAVQALANALNAADGPGAWAFIDADAGTGVVDVAGTDAIKAGLLYRPASVHPVPGKTFVDQNPLFERRPVAQTFENNAGARFTVIANHFKSKGSCPASGPDTDQGDGQSCWNPHRTEQANELAQWVQATVVPAAGDPDVFIVGDLNSYAGEDPIAALEGHGYTNLVKAFHGNDAYSYVFDGQWGYLDYVLVSASLTPQVTGAADAHHNADEPSVLDYNTDFKSAGQIASLYAPDRFRTSDHDPVLAALDLGLPATISGTPPGGVVGEPYSFAFTLGGTGSATVTFDSGSLPPGLTLGVDGSLSGSPTAAGDFAFTVRAGNPYGSATHSVSVHVGKGGTATTLTVTPNPVVTGNPVTLTAAVSAPVATTGPVTFLDGTTILGTGPATLTVTLPSGPHSITARFEGDANLQPSTSEATVLAVIDPVVLDGSLPDGTVGTPYSATVPFTGGRPVTFTLTGGSLPPGLAMSSDGAITGTPTTGGGFAFTITAANAASTASQAYAVTIARAATTTTVVSSANPSTVEGEVRFTATVTGPFTPTGQVQFTVDGQPLGGPVALSGGVAVSSPHSTLKPGAHQVTASYLGGTSYLPSQGSMTQAVRYGIRAVSPTSGAQIRAGSLVPIAFQLVDIDGNPIPLGESLLLTLSGRLSVAASGAQSLPPTRVLFDPFSRTFVLPWFTVPRLLGGHTGQVTITISVAYRDLPTQQLTIPITLT</sequence>
<keyword evidence="1" id="KW-0732">Signal</keyword>
<feature type="domain" description="Ig-like" evidence="5">
    <location>
        <begin position="364"/>
        <end position="452"/>
    </location>
</feature>
<dbReference type="GO" id="GO:0003824">
    <property type="term" value="F:catalytic activity"/>
    <property type="evidence" value="ECO:0007669"/>
    <property type="project" value="InterPro"/>
</dbReference>
<evidence type="ECO:0000256" key="1">
    <source>
        <dbReference type="SAM" id="SignalP"/>
    </source>
</evidence>
<dbReference type="InterPro" id="IPR013783">
    <property type="entry name" value="Ig-like_fold"/>
</dbReference>
<dbReference type="NCBIfam" id="NF033681">
    <property type="entry name" value="ExeM_NucH_DNase"/>
    <property type="match status" value="1"/>
</dbReference>
<name>A0A8J3VDR9_9ACTN</name>
<evidence type="ECO:0000313" key="6">
    <source>
        <dbReference type="EMBL" id="GIH02681.1"/>
    </source>
</evidence>
<dbReference type="GO" id="GO:0016020">
    <property type="term" value="C:membrane"/>
    <property type="evidence" value="ECO:0007669"/>
    <property type="project" value="InterPro"/>
</dbReference>
<dbReference type="InterPro" id="IPR032109">
    <property type="entry name" value="Big_3_5"/>
</dbReference>